<protein>
    <submittedName>
        <fullName evidence="1">Uncharacterized protein</fullName>
    </submittedName>
</protein>
<accession>A0A9X6STB2</accession>
<evidence type="ECO:0000313" key="2">
    <source>
        <dbReference type="Proteomes" id="UP000219922"/>
    </source>
</evidence>
<comment type="caution">
    <text evidence="1">The sequence shown here is derived from an EMBL/GenBank/DDBJ whole genome shotgun (WGS) entry which is preliminary data.</text>
</comment>
<dbReference type="AlphaFoldDB" id="A0A9X6STB2"/>
<dbReference type="Proteomes" id="UP000219922">
    <property type="component" value="Unassembled WGS sequence"/>
</dbReference>
<proteinExistence type="predicted"/>
<sequence>MGIDTGADKRYRITENKEVIFEDFYDDIEGTHFKYPNGEFVELAETLKELTKNDIDLRNYLIWDEILDYDNPDYTHIIKQLKEFTFEAAIAEGTRARSYIEDNDELVKKHYIYRFDPLEVLNYLIEVWEKGYYVSYSY</sequence>
<reference evidence="1 2" key="1">
    <citation type="submission" date="2017-09" db="EMBL/GenBank/DDBJ databases">
        <title>Large-scale bioinformatics analysis of Bacillus genomes uncovers conserved roles of natural products in bacterial physiology.</title>
        <authorList>
            <consortium name="Agbiome Team Llc"/>
            <person name="Bleich R.M."/>
            <person name="Grubbs K.J."/>
            <person name="Santa Maria K.C."/>
            <person name="Allen S.E."/>
            <person name="Farag S."/>
            <person name="Shank E.A."/>
            <person name="Bowers A."/>
        </authorList>
    </citation>
    <scope>NUCLEOTIDE SEQUENCE [LARGE SCALE GENOMIC DNA]</scope>
    <source>
        <strain evidence="1 2">AFS092789</strain>
    </source>
</reference>
<organism evidence="1 2">
    <name type="scientific">Bacillus cereus</name>
    <dbReference type="NCBI Taxonomy" id="1396"/>
    <lineage>
        <taxon>Bacteria</taxon>
        <taxon>Bacillati</taxon>
        <taxon>Bacillota</taxon>
        <taxon>Bacilli</taxon>
        <taxon>Bacillales</taxon>
        <taxon>Bacillaceae</taxon>
        <taxon>Bacillus</taxon>
        <taxon>Bacillus cereus group</taxon>
    </lineage>
</organism>
<dbReference type="EMBL" id="NVMX01000112">
    <property type="protein sequence ID" value="PDZ94798.1"/>
    <property type="molecule type" value="Genomic_DNA"/>
</dbReference>
<gene>
    <name evidence="1" type="ORF">CON36_31840</name>
</gene>
<evidence type="ECO:0000313" key="1">
    <source>
        <dbReference type="EMBL" id="PDZ94798.1"/>
    </source>
</evidence>
<name>A0A9X6STB2_BACCE</name>
<dbReference type="RefSeq" id="WP_098006609.1">
    <property type="nucleotide sequence ID" value="NZ_NVMX01000112.1"/>
</dbReference>